<evidence type="ECO:0000256" key="8">
    <source>
        <dbReference type="SAM" id="MobiDB-lite"/>
    </source>
</evidence>
<dbReference type="OrthoDB" id="103454at2759"/>
<dbReference type="Pfam" id="PF03177">
    <property type="entry name" value="Nucleoporin_C"/>
    <property type="match status" value="1"/>
</dbReference>
<dbReference type="GO" id="GO:0000972">
    <property type="term" value="P:transcription-dependent tethering of RNA polymerase II gene DNA at nuclear periphery"/>
    <property type="evidence" value="ECO:0007669"/>
    <property type="project" value="TreeGrafter"/>
</dbReference>
<evidence type="ECO:0000256" key="5">
    <source>
        <dbReference type="ARBA" id="ARBA00022927"/>
    </source>
</evidence>
<protein>
    <submittedName>
        <fullName evidence="11">BZ3500_MvSof-1268-A1-R1_Chr4-2g06960 protein</fullName>
    </submittedName>
</protein>
<dbReference type="InterPro" id="IPR014908">
    <property type="entry name" value="Nucleoporin_Nup133/Nup155_N"/>
</dbReference>
<gene>
    <name evidence="11" type="ORF">BZ3500_MVSOF-1268-A1-R1_CHR4-2G06960</name>
</gene>
<dbReference type="STRING" id="289078.A0A2X0KYM2"/>
<evidence type="ECO:0000256" key="4">
    <source>
        <dbReference type="ARBA" id="ARBA00022816"/>
    </source>
</evidence>
<evidence type="ECO:0000256" key="6">
    <source>
        <dbReference type="ARBA" id="ARBA00023010"/>
    </source>
</evidence>
<keyword evidence="6" id="KW-0811">Translocation</keyword>
<dbReference type="GO" id="GO:0006606">
    <property type="term" value="P:protein import into nucleus"/>
    <property type="evidence" value="ECO:0007669"/>
    <property type="project" value="TreeGrafter"/>
</dbReference>
<dbReference type="SUPFAM" id="SSF117289">
    <property type="entry name" value="Nucleoporin domain"/>
    <property type="match status" value="1"/>
</dbReference>
<evidence type="ECO:0000313" key="12">
    <source>
        <dbReference type="Proteomes" id="UP000249723"/>
    </source>
</evidence>
<evidence type="ECO:0000256" key="7">
    <source>
        <dbReference type="ARBA" id="ARBA00023242"/>
    </source>
</evidence>
<dbReference type="Gene3D" id="2.130.10.10">
    <property type="entry name" value="YVTN repeat-like/Quinoprotein amine dehydrogenase"/>
    <property type="match status" value="1"/>
</dbReference>
<keyword evidence="3" id="KW-0813">Transport</keyword>
<dbReference type="InterPro" id="IPR007187">
    <property type="entry name" value="Nucleoporin_Nup133/Nup155_C"/>
</dbReference>
<dbReference type="Proteomes" id="UP000249723">
    <property type="component" value="Unassembled WGS sequence"/>
</dbReference>
<feature type="compositionally biased region" description="Basic and acidic residues" evidence="8">
    <location>
        <begin position="99"/>
        <end position="112"/>
    </location>
</feature>
<evidence type="ECO:0000256" key="2">
    <source>
        <dbReference type="ARBA" id="ARBA00005569"/>
    </source>
</evidence>
<reference evidence="12" key="1">
    <citation type="submission" date="2016-10" db="EMBL/GenBank/DDBJ databases">
        <authorList>
            <person name="Jeantristanb JTB J.-T."/>
            <person name="Ricardo R."/>
        </authorList>
    </citation>
    <scope>NUCLEOTIDE SEQUENCE [LARGE SCALE GENOMIC DNA]</scope>
</reference>
<feature type="compositionally biased region" description="Low complexity" evidence="8">
    <location>
        <begin position="79"/>
        <end position="96"/>
    </location>
</feature>
<sequence>MYSGLGTPPANSATPRRVGTPRRAGSRAATRAASQALQTLQSGETTPRASPEPSLAGSQYGRGIYGQPAPQSYGRPLPIAASSRRAQSSIAASSDAGGDDDRRSVVGSRPTDESLDKVLVRDEYFVVFERKGLPVEVQQIVSSADPYVDPFRATLDHTTGFACLVTREYCFVWNWTKRSSASATYIFPLPKTDSLPSNVSVYAPLSFASFVVSSTGSASSRREPGLLAVSTTGELRFWEALSMALSGVERYLGASLSLTEGELVRGLTTLSPTSYVVSTSRSRVLLIALTSIGGRVDVNVRPLERSVGWAGSVWSAVFGGKNTADPTAGILSVAVSPVPSTPDGGKHLIYAVTDTNVHVWDVPLRDDGSERLIVEQDVLAGILEALEGAKVGNEAWATNERRATILDTAVTASGHLALLVSHVTLTTASKSLSYSIVLLDVGNAQLGVDVVGVRHLHYQAPVDPRPLSSPRINLGPNSIAFVVFVDAVIVASLEATSAFEETFPLRNNTNRFLGYSSRSNNANEPLVLLTSTPSILSLQLNAATLPSLATYAVPASEAAKTRQLKVKIEQAVYFGADDATNPLAFDLSPNFEGDLVLAAEAVSSQIASSSSPHAPHIMDLRAQLADRASRARILIGYIGSNGLLGKLPQSARRRLSWDAERLAGAVALWHHQNSRMGAADSFGLLSNAISNFLNAAGDIVDDPVRLFFRTRVASFANVLEEVYQLARRALSDTSLRSEQRSRMIHEANQAYLLVFTAVARHRQDTRAHYALDQEVLPLEAWSSKASIIEALQWQFEQTDALLRERVREMGSSLEEENIGATGPSEQQNLQAELKKQMVGLAEATFSAFGERLLFLQTGEGEDPNSVKAREWSERYLSQRAKFIKMLVNIGKVTHAYELAERHRDFRSLVELCTDPVRGSPARTDFFLRKYAKEFAFPLYQFYIEMGQLRTLLEQDEVYRPLLTQYLDITDNQNISWINDIAIGRYAQATESLVSEAQKEIYLVQKKLIQYSVSKMMLSLGKLSQVAQASRETLGSESVQRAIEALDDKLDLVNTQSMLHQSFLSTLPSSLNFASPSTQAQSITENLTPHLPHALRSLFHHLTLDLLTSRTLSSEDLIDLLTLPMANSIPSPSSSASSDHCTALEILLRSQSNLPHQRYDSALRTIWRRIYLSDAWDQINLPLKEGLSDQELVQALMGTTLFRTLRDLKRREVGEELGEEQKVVLGPEEAAFEYGVGEEEVGPRFEGKEGMDRELVSGVVDALRGECERLNESLGREGLGDYCREIERLLAQEEEGGDDVVMV</sequence>
<dbReference type="PANTHER" id="PTHR13405:SF11">
    <property type="entry name" value="NUCLEAR PORE COMPLEX PROTEIN NUP133"/>
    <property type="match status" value="1"/>
</dbReference>
<comment type="subcellular location">
    <subcellularLocation>
        <location evidence="1">Nucleus envelope</location>
    </subcellularLocation>
</comment>
<evidence type="ECO:0000256" key="3">
    <source>
        <dbReference type="ARBA" id="ARBA00022448"/>
    </source>
</evidence>
<dbReference type="GO" id="GO:0017056">
    <property type="term" value="F:structural constituent of nuclear pore"/>
    <property type="evidence" value="ECO:0007669"/>
    <property type="project" value="InterPro"/>
</dbReference>
<keyword evidence="5" id="KW-0653">Protein transport</keyword>
<feature type="domain" description="Nucleoporin Nup133/Nup155-like C-terminal" evidence="9">
    <location>
        <begin position="800"/>
        <end position="1208"/>
    </location>
</feature>
<comment type="similarity">
    <text evidence="2">Belongs to the nucleoporin Nup133 family.</text>
</comment>
<dbReference type="InterPro" id="IPR037624">
    <property type="entry name" value="Nup133-like"/>
</dbReference>
<keyword evidence="12" id="KW-1185">Reference proteome</keyword>
<feature type="domain" description="Nucleoporin Nup133/Nup155-like N-terminal" evidence="10">
    <location>
        <begin position="132"/>
        <end position="511"/>
    </location>
</feature>
<dbReference type="GO" id="GO:0016973">
    <property type="term" value="P:poly(A)+ mRNA export from nucleus"/>
    <property type="evidence" value="ECO:0007669"/>
    <property type="project" value="TreeGrafter"/>
</dbReference>
<name>A0A2X0KYM2_9BASI</name>
<evidence type="ECO:0000259" key="10">
    <source>
        <dbReference type="Pfam" id="PF08801"/>
    </source>
</evidence>
<dbReference type="Gene3D" id="1.20.58.1380">
    <property type="match status" value="1"/>
</dbReference>
<keyword evidence="7" id="KW-0539">Nucleus</keyword>
<dbReference type="InterPro" id="IPR015943">
    <property type="entry name" value="WD40/YVTN_repeat-like_dom_sf"/>
</dbReference>
<feature type="compositionally biased region" description="Low complexity" evidence="8">
    <location>
        <begin position="22"/>
        <end position="43"/>
    </location>
</feature>
<dbReference type="PANTHER" id="PTHR13405">
    <property type="entry name" value="NUCLEAR PORE COMPLEX PROTEIN NUP133"/>
    <property type="match status" value="1"/>
</dbReference>
<proteinExistence type="inferred from homology"/>
<accession>A0A2X0KYM2</accession>
<dbReference type="GO" id="GO:0031080">
    <property type="term" value="C:nuclear pore outer ring"/>
    <property type="evidence" value="ECO:0007669"/>
    <property type="project" value="TreeGrafter"/>
</dbReference>
<dbReference type="Pfam" id="PF08801">
    <property type="entry name" value="Nucleoporin_N"/>
    <property type="match status" value="1"/>
</dbReference>
<evidence type="ECO:0000256" key="1">
    <source>
        <dbReference type="ARBA" id="ARBA00004259"/>
    </source>
</evidence>
<evidence type="ECO:0000313" key="11">
    <source>
        <dbReference type="EMBL" id="SCZ97056.1"/>
    </source>
</evidence>
<organism evidence="11 12">
    <name type="scientific">Microbotryum saponariae</name>
    <dbReference type="NCBI Taxonomy" id="289078"/>
    <lineage>
        <taxon>Eukaryota</taxon>
        <taxon>Fungi</taxon>
        <taxon>Dikarya</taxon>
        <taxon>Basidiomycota</taxon>
        <taxon>Pucciniomycotina</taxon>
        <taxon>Microbotryomycetes</taxon>
        <taxon>Microbotryales</taxon>
        <taxon>Microbotryaceae</taxon>
        <taxon>Microbotryum</taxon>
    </lineage>
</organism>
<evidence type="ECO:0000259" key="9">
    <source>
        <dbReference type="Pfam" id="PF03177"/>
    </source>
</evidence>
<dbReference type="EMBL" id="FMWP01000092">
    <property type="protein sequence ID" value="SCZ97056.1"/>
    <property type="molecule type" value="Genomic_DNA"/>
</dbReference>
<keyword evidence="4" id="KW-0509">mRNA transport</keyword>
<feature type="region of interest" description="Disordered" evidence="8">
    <location>
        <begin position="1"/>
        <end position="112"/>
    </location>
</feature>